<sequence>MKKVRVGVNGYGVIGKRVADAVRMQPDMELVGVSDIITDYRIKVAAKLDIPIYASRAEDETKMKDADIPVVGVLDKMIGAVNVMVDCTPKGIAAMNLEKYKTAGVKAIVQGGEKHSVTGHSFVAQANYATALGHDVTRVVSCNTTSIVRTLGALQDAKLLKKARGVLMRRATDPWESDRGGIMNTIVPEPHIPSHQGPDAQTVRPELDLVTIAAKASHTECHNHYWVVELTHSSSQEEVLDAFRKAPRIAFIRMSEGIVALNSTLELMRDLGRPRGDMWEVALWEDVLTVNGAECYYTYQVDNESIAIPENIDAIRALSGIVKDGQESIRMTDEALGIKRDFIDQKGISSFVQRVSSNSKLDLAAEQGGG</sequence>
<dbReference type="Pfam" id="PF02800">
    <property type="entry name" value="Gp_dh_C"/>
    <property type="match status" value="1"/>
</dbReference>
<dbReference type="GO" id="GO:0016620">
    <property type="term" value="F:oxidoreductase activity, acting on the aldehyde or oxo group of donors, NAD or NADP as acceptor"/>
    <property type="evidence" value="ECO:0007669"/>
    <property type="project" value="InterPro"/>
</dbReference>
<dbReference type="Gene3D" id="3.30.360.10">
    <property type="entry name" value="Dihydrodipicolinate Reductase, domain 2"/>
    <property type="match status" value="1"/>
</dbReference>
<dbReference type="InterPro" id="IPR020831">
    <property type="entry name" value="GlycerAld/Erythrose_P_DH"/>
</dbReference>
<dbReference type="GO" id="GO:0005737">
    <property type="term" value="C:cytoplasm"/>
    <property type="evidence" value="ECO:0007669"/>
    <property type="project" value="InterPro"/>
</dbReference>
<dbReference type="SUPFAM" id="SSF55347">
    <property type="entry name" value="Glyceraldehyde-3-phosphate dehydrogenase-like, C-terminal domain"/>
    <property type="match status" value="1"/>
</dbReference>
<dbReference type="Proteomes" id="UP000230859">
    <property type="component" value="Unassembled WGS sequence"/>
</dbReference>
<evidence type="ECO:0000313" key="7">
    <source>
        <dbReference type="Proteomes" id="UP000230859"/>
    </source>
</evidence>
<evidence type="ECO:0000313" key="6">
    <source>
        <dbReference type="EMBL" id="PIQ86133.1"/>
    </source>
</evidence>
<dbReference type="NCBIfam" id="NF003251">
    <property type="entry name" value="PRK04207.1"/>
    <property type="match status" value="1"/>
</dbReference>
<name>A0A2H0LNW7_9BACT</name>
<keyword evidence="1" id="KW-0560">Oxidoreductase</keyword>
<dbReference type="GO" id="GO:0051287">
    <property type="term" value="F:NAD binding"/>
    <property type="evidence" value="ECO:0007669"/>
    <property type="project" value="InterPro"/>
</dbReference>
<evidence type="ECO:0000256" key="1">
    <source>
        <dbReference type="ARBA" id="ARBA00023002"/>
    </source>
</evidence>
<evidence type="ECO:0000259" key="5">
    <source>
        <dbReference type="SMART" id="SM00846"/>
    </source>
</evidence>
<dbReference type="HAMAP" id="MF_00559">
    <property type="entry name" value="G3P_dehdrog_arch"/>
    <property type="match status" value="1"/>
</dbReference>
<dbReference type="InterPro" id="IPR020829">
    <property type="entry name" value="GlycerAld_3-P_DH_cat"/>
</dbReference>
<proteinExistence type="inferred from homology"/>
<dbReference type="InterPro" id="IPR006436">
    <property type="entry name" value="Glyceraldehyde-3-P_DH_2_arc"/>
</dbReference>
<dbReference type="AlphaFoldDB" id="A0A2H0LNW7"/>
<dbReference type="InterPro" id="IPR020828">
    <property type="entry name" value="GlycerAld_3-P_DH_NAD(P)-bd"/>
</dbReference>
<dbReference type="Gene3D" id="3.40.50.720">
    <property type="entry name" value="NAD(P)-binding Rossmann-like Domain"/>
    <property type="match status" value="1"/>
</dbReference>
<organism evidence="6 7">
    <name type="scientific">Candidatus Abzuiibacterium crystallinum</name>
    <dbReference type="NCBI Taxonomy" id="1974748"/>
    <lineage>
        <taxon>Bacteria</taxon>
        <taxon>Pseudomonadati</taxon>
        <taxon>Candidatus Omnitrophota</taxon>
        <taxon>Candidatus Abzuiibacterium</taxon>
    </lineage>
</organism>
<dbReference type="GO" id="GO:0006096">
    <property type="term" value="P:glycolytic process"/>
    <property type="evidence" value="ECO:0007669"/>
    <property type="project" value="InterPro"/>
</dbReference>
<dbReference type="PROSITE" id="PS00071">
    <property type="entry name" value="GAPDH"/>
    <property type="match status" value="1"/>
</dbReference>
<dbReference type="SMART" id="SM00846">
    <property type="entry name" value="Gp_dh_N"/>
    <property type="match status" value="1"/>
</dbReference>
<dbReference type="NCBIfam" id="TIGR01546">
    <property type="entry name" value="GAPDH-II_archae"/>
    <property type="match status" value="1"/>
</dbReference>
<dbReference type="InterPro" id="IPR020830">
    <property type="entry name" value="GlycerAld_3-P_DH_AS"/>
</dbReference>
<dbReference type="CDD" id="cd18127">
    <property type="entry name" value="GAPDH_II_C"/>
    <property type="match status" value="1"/>
</dbReference>
<protein>
    <submittedName>
        <fullName evidence="6">Type II glyceraldehyde-3-phosphate dehydrogenase</fullName>
    </submittedName>
</protein>
<accession>A0A2H0LNW7</accession>
<evidence type="ECO:0000256" key="4">
    <source>
        <dbReference type="PIRSR" id="PIRSR000149-3"/>
    </source>
</evidence>
<dbReference type="InterPro" id="IPR036291">
    <property type="entry name" value="NAD(P)-bd_dom_sf"/>
</dbReference>
<dbReference type="GO" id="GO:0050661">
    <property type="term" value="F:NADP binding"/>
    <property type="evidence" value="ECO:0007669"/>
    <property type="project" value="InterPro"/>
</dbReference>
<comment type="caution">
    <text evidence="6">The sequence shown here is derived from an EMBL/GenBank/DDBJ whole genome shotgun (WGS) entry which is preliminary data.</text>
</comment>
<dbReference type="CDD" id="cd02278">
    <property type="entry name" value="GAPDH_II_N"/>
    <property type="match status" value="1"/>
</dbReference>
<feature type="binding site" evidence="4">
    <location>
        <position position="303"/>
    </location>
    <ligand>
        <name>NAD(+)</name>
        <dbReference type="ChEBI" id="CHEBI:57540"/>
    </ligand>
</feature>
<keyword evidence="4" id="KW-0547">Nucleotide-binding</keyword>
<dbReference type="PIRSF" id="PIRSF000149">
    <property type="entry name" value="GAP_DH"/>
    <property type="match status" value="1"/>
</dbReference>
<keyword evidence="2 4" id="KW-0520">NAD</keyword>
<feature type="binding site" evidence="4">
    <location>
        <position position="35"/>
    </location>
    <ligand>
        <name>NAD(+)</name>
        <dbReference type="ChEBI" id="CHEBI:57540"/>
    </ligand>
</feature>
<dbReference type="SUPFAM" id="SSF51735">
    <property type="entry name" value="NAD(P)-binding Rossmann-fold domains"/>
    <property type="match status" value="1"/>
</dbReference>
<reference evidence="6 7" key="1">
    <citation type="submission" date="2017-09" db="EMBL/GenBank/DDBJ databases">
        <title>Depth-based differentiation of microbial function through sediment-hosted aquifers and enrichment of novel symbionts in the deep terrestrial subsurface.</title>
        <authorList>
            <person name="Probst A.J."/>
            <person name="Ladd B."/>
            <person name="Jarett J.K."/>
            <person name="Geller-Mcgrath D.E."/>
            <person name="Sieber C.M."/>
            <person name="Emerson J.B."/>
            <person name="Anantharaman K."/>
            <person name="Thomas B.C."/>
            <person name="Malmstrom R."/>
            <person name="Stieglmeier M."/>
            <person name="Klingl A."/>
            <person name="Woyke T."/>
            <person name="Ryan C.M."/>
            <person name="Banfield J.F."/>
        </authorList>
    </citation>
    <scope>NUCLEOTIDE SEQUENCE [LARGE SCALE GENOMIC DNA]</scope>
    <source>
        <strain evidence="6">CG11_big_fil_rev_8_21_14_0_20_45_26</strain>
    </source>
</reference>
<dbReference type="EMBL" id="PCVY01000050">
    <property type="protein sequence ID" value="PIQ86133.1"/>
    <property type="molecule type" value="Genomic_DNA"/>
</dbReference>
<feature type="active site" description="Nucleophile" evidence="3">
    <location>
        <position position="142"/>
    </location>
</feature>
<evidence type="ECO:0000256" key="2">
    <source>
        <dbReference type="ARBA" id="ARBA00023027"/>
    </source>
</evidence>
<gene>
    <name evidence="6" type="ORF">COV74_06085</name>
</gene>
<feature type="domain" description="Glyceraldehyde 3-phosphate dehydrogenase NAD(P) binding" evidence="5">
    <location>
        <begin position="4"/>
        <end position="142"/>
    </location>
</feature>
<evidence type="ECO:0000256" key="3">
    <source>
        <dbReference type="PIRSR" id="PIRSR000149-1"/>
    </source>
</evidence>